<protein>
    <recommendedName>
        <fullName evidence="1">Cupin type-2 domain-containing protein</fullName>
    </recommendedName>
</protein>
<evidence type="ECO:0000313" key="2">
    <source>
        <dbReference type="EMBL" id="EIM79325.1"/>
    </source>
</evidence>
<dbReference type="GeneID" id="18798480"/>
<dbReference type="CDD" id="cd02208">
    <property type="entry name" value="cupin_RmlC-like"/>
    <property type="match status" value="1"/>
</dbReference>
<dbReference type="RefSeq" id="XP_007311622.1">
    <property type="nucleotide sequence ID" value="XM_007311560.1"/>
</dbReference>
<dbReference type="Gene3D" id="2.60.120.10">
    <property type="entry name" value="Jelly Rolls"/>
    <property type="match status" value="1"/>
</dbReference>
<dbReference type="eggNOG" id="ENOG502SCP9">
    <property type="taxonomic scope" value="Eukaryota"/>
</dbReference>
<dbReference type="InterPro" id="IPR011051">
    <property type="entry name" value="RmlC_Cupin_sf"/>
</dbReference>
<evidence type="ECO:0000259" key="1">
    <source>
        <dbReference type="Pfam" id="PF07883"/>
    </source>
</evidence>
<dbReference type="AlphaFoldDB" id="R7RWV7"/>
<dbReference type="KEGG" id="shs:STEHIDRAFT_135832"/>
<dbReference type="InterPro" id="IPR013096">
    <property type="entry name" value="Cupin_2"/>
</dbReference>
<feature type="domain" description="Cupin type-2" evidence="1">
    <location>
        <begin position="68"/>
        <end position="120"/>
    </location>
</feature>
<dbReference type="EMBL" id="JH687406">
    <property type="protein sequence ID" value="EIM79325.1"/>
    <property type="molecule type" value="Genomic_DNA"/>
</dbReference>
<keyword evidence="3" id="KW-1185">Reference proteome</keyword>
<proteinExistence type="predicted"/>
<organism evidence="2 3">
    <name type="scientific">Stereum hirsutum (strain FP-91666)</name>
    <name type="common">White-rot fungus</name>
    <dbReference type="NCBI Taxonomy" id="721885"/>
    <lineage>
        <taxon>Eukaryota</taxon>
        <taxon>Fungi</taxon>
        <taxon>Dikarya</taxon>
        <taxon>Basidiomycota</taxon>
        <taxon>Agaricomycotina</taxon>
        <taxon>Agaricomycetes</taxon>
        <taxon>Russulales</taxon>
        <taxon>Stereaceae</taxon>
        <taxon>Stereum</taxon>
    </lineage>
</organism>
<accession>R7RWV7</accession>
<name>R7RWV7_STEHR</name>
<dbReference type="Pfam" id="PF07883">
    <property type="entry name" value="Cupin_2"/>
    <property type="match status" value="1"/>
</dbReference>
<evidence type="ECO:0000313" key="3">
    <source>
        <dbReference type="Proteomes" id="UP000053927"/>
    </source>
</evidence>
<dbReference type="Proteomes" id="UP000053927">
    <property type="component" value="Unassembled WGS sequence"/>
</dbReference>
<dbReference type="SUPFAM" id="SSF51182">
    <property type="entry name" value="RmlC-like cupins"/>
    <property type="match status" value="1"/>
</dbReference>
<reference evidence="3" key="1">
    <citation type="journal article" date="2012" name="Science">
        <title>The Paleozoic origin of enzymatic lignin decomposition reconstructed from 31 fungal genomes.</title>
        <authorList>
            <person name="Floudas D."/>
            <person name="Binder M."/>
            <person name="Riley R."/>
            <person name="Barry K."/>
            <person name="Blanchette R.A."/>
            <person name="Henrissat B."/>
            <person name="Martinez A.T."/>
            <person name="Otillar R."/>
            <person name="Spatafora J.W."/>
            <person name="Yadav J.S."/>
            <person name="Aerts A."/>
            <person name="Benoit I."/>
            <person name="Boyd A."/>
            <person name="Carlson A."/>
            <person name="Copeland A."/>
            <person name="Coutinho P.M."/>
            <person name="de Vries R.P."/>
            <person name="Ferreira P."/>
            <person name="Findley K."/>
            <person name="Foster B."/>
            <person name="Gaskell J."/>
            <person name="Glotzer D."/>
            <person name="Gorecki P."/>
            <person name="Heitman J."/>
            <person name="Hesse C."/>
            <person name="Hori C."/>
            <person name="Igarashi K."/>
            <person name="Jurgens J.A."/>
            <person name="Kallen N."/>
            <person name="Kersten P."/>
            <person name="Kohler A."/>
            <person name="Kuees U."/>
            <person name="Kumar T.K.A."/>
            <person name="Kuo A."/>
            <person name="LaButti K."/>
            <person name="Larrondo L.F."/>
            <person name="Lindquist E."/>
            <person name="Ling A."/>
            <person name="Lombard V."/>
            <person name="Lucas S."/>
            <person name="Lundell T."/>
            <person name="Martin R."/>
            <person name="McLaughlin D.J."/>
            <person name="Morgenstern I."/>
            <person name="Morin E."/>
            <person name="Murat C."/>
            <person name="Nagy L.G."/>
            <person name="Nolan M."/>
            <person name="Ohm R.A."/>
            <person name="Patyshakuliyeva A."/>
            <person name="Rokas A."/>
            <person name="Ruiz-Duenas F.J."/>
            <person name="Sabat G."/>
            <person name="Salamov A."/>
            <person name="Samejima M."/>
            <person name="Schmutz J."/>
            <person name="Slot J.C."/>
            <person name="St John F."/>
            <person name="Stenlid J."/>
            <person name="Sun H."/>
            <person name="Sun S."/>
            <person name="Syed K."/>
            <person name="Tsang A."/>
            <person name="Wiebenga A."/>
            <person name="Young D."/>
            <person name="Pisabarro A."/>
            <person name="Eastwood D.C."/>
            <person name="Martin F."/>
            <person name="Cullen D."/>
            <person name="Grigoriev I.V."/>
            <person name="Hibbett D.S."/>
        </authorList>
    </citation>
    <scope>NUCLEOTIDE SEQUENCE [LARGE SCALE GENOMIC DNA]</scope>
    <source>
        <strain evidence="3">FP-91666</strain>
    </source>
</reference>
<sequence>MTPAAKIFTALEDDTVIEDTKGNTYLFTNLDSTSSHGKNTDQPLNDTGAVDQRQYILRVISPPNSFFSVPPHYHPLTPEIFRVFSGELTATIGGIRRTLRPEDGEITVERGVVHSFESPEGVHTELAEREDGAEVMKKKSCFLMRAVQLGMGGANPSVIQVFRLFWEDGDVFPSLGFRPLDKIATHSIGGLLGYYLGLGAMKQAPKEQ</sequence>
<dbReference type="OrthoDB" id="504210at2759"/>
<dbReference type="InterPro" id="IPR014710">
    <property type="entry name" value="RmlC-like_jellyroll"/>
</dbReference>
<gene>
    <name evidence="2" type="ORF">STEHIDRAFT_135832</name>
</gene>